<dbReference type="EMBL" id="QEAP01001499">
    <property type="protein sequence ID" value="TPX44284.1"/>
    <property type="molecule type" value="Genomic_DNA"/>
</dbReference>
<dbReference type="Proteomes" id="UP000320333">
    <property type="component" value="Unassembled WGS sequence"/>
</dbReference>
<dbReference type="GO" id="GO:0003887">
    <property type="term" value="F:DNA-directed DNA polymerase activity"/>
    <property type="evidence" value="ECO:0007669"/>
    <property type="project" value="UniProtKB-KW"/>
</dbReference>
<protein>
    <submittedName>
        <fullName evidence="2">DNA-directed DNA polymerase</fullName>
    </submittedName>
</protein>
<comment type="caution">
    <text evidence="2">The sequence shown here is derived from an EMBL/GenBank/DDBJ whole genome shotgun (WGS) entry which is preliminary data.</text>
</comment>
<evidence type="ECO:0000313" key="3">
    <source>
        <dbReference type="Proteomes" id="UP000320333"/>
    </source>
</evidence>
<keyword evidence="2" id="KW-0808">Transferase</keyword>
<evidence type="ECO:0000259" key="1">
    <source>
        <dbReference type="Pfam" id="PF07727"/>
    </source>
</evidence>
<proteinExistence type="predicted"/>
<dbReference type="PANTHER" id="PTHR11439">
    <property type="entry name" value="GAG-POL-RELATED RETROTRANSPOSON"/>
    <property type="match status" value="1"/>
</dbReference>
<dbReference type="InterPro" id="IPR013103">
    <property type="entry name" value="RVT_2"/>
</dbReference>
<accession>A0A507CYQ3</accession>
<keyword evidence="3" id="KW-1185">Reference proteome</keyword>
<evidence type="ECO:0000313" key="2">
    <source>
        <dbReference type="EMBL" id="TPX44284.1"/>
    </source>
</evidence>
<dbReference type="CDD" id="cd09272">
    <property type="entry name" value="RNase_HI_RT_Ty1"/>
    <property type="match status" value="1"/>
</dbReference>
<sequence>MDRTSPAAPCRNETIYLGADSPSIVKLLDIQSGRVIRHHFKDCDFCHNLYPLWPSLPSPILNAMGPVEPTRVPDLTASENITVNTKVHHHLELMRMAHNEPLSPETLHALRDKHKPPTLHKSILKSNTTHAQQHDSQTYSYAFAPDGANIIGSKWVHKIKLNTDGSVERFKARLVAQGYTQRFGFDYAETHSPVMRSATFRWLLALTALNCWSTRMLDISSAYLYGELEDLVYMKQPPGHDDGSGRVYKLKKGLYGLKQAGRIWYINLVTYLKSQGYVQSNAYPCVFYKTLGTERVFLAIYVDNICFFGHQCMIDAAFNDIKSAFKVRDLGPITYTIGIQVEHMPSGIFIHQSKYIKEILARFSKYFTPYPISVPLPTSFKSEPSTETFALMPDPKMYLEAIGCLNYAAINTRPDLSTAVSYLSIFSSKPSTEHWDYLMHMHCYLNGTKDHSISYSNSGNLPPHGFADAAYNVHSGAKSQLGYLVLLADGAISWKSMKTPIVPLSSTEAEYMSISELGREIQSFINLYTALDIPIIMPLTLFEDNMSTIHQCNNDMFSHRSKHINVRYHYIRELVNTKQVTITFIKTANQLATPSASTA</sequence>
<feature type="domain" description="Reverse transcriptase Ty1/copia-type" evidence="1">
    <location>
        <begin position="137"/>
        <end position="364"/>
    </location>
</feature>
<gene>
    <name evidence="2" type="ORF">CcCBS67573_g10417</name>
</gene>
<organism evidence="2 3">
    <name type="scientific">Chytriomyces confervae</name>
    <dbReference type="NCBI Taxonomy" id="246404"/>
    <lineage>
        <taxon>Eukaryota</taxon>
        <taxon>Fungi</taxon>
        <taxon>Fungi incertae sedis</taxon>
        <taxon>Chytridiomycota</taxon>
        <taxon>Chytridiomycota incertae sedis</taxon>
        <taxon>Chytridiomycetes</taxon>
        <taxon>Chytridiales</taxon>
        <taxon>Chytriomycetaceae</taxon>
        <taxon>Chytriomyces</taxon>
    </lineage>
</organism>
<dbReference type="SUPFAM" id="SSF56672">
    <property type="entry name" value="DNA/RNA polymerases"/>
    <property type="match status" value="1"/>
</dbReference>
<dbReference type="PANTHER" id="PTHR11439:SF467">
    <property type="entry name" value="INTEGRASE CATALYTIC DOMAIN-CONTAINING PROTEIN"/>
    <property type="match status" value="1"/>
</dbReference>
<dbReference type="OrthoDB" id="3344688at2759"/>
<keyword evidence="2" id="KW-0548">Nucleotidyltransferase</keyword>
<dbReference type="Pfam" id="PF07727">
    <property type="entry name" value="RVT_2"/>
    <property type="match status" value="1"/>
</dbReference>
<dbReference type="STRING" id="246404.A0A507CYQ3"/>
<reference evidence="2 3" key="1">
    <citation type="journal article" date="2019" name="Sci. Rep.">
        <title>Comparative genomics of chytrid fungi reveal insights into the obligate biotrophic and pathogenic lifestyle of Synchytrium endobioticum.</title>
        <authorList>
            <person name="van de Vossenberg B.T.L.H."/>
            <person name="Warris S."/>
            <person name="Nguyen H.D.T."/>
            <person name="van Gent-Pelzer M.P.E."/>
            <person name="Joly D.L."/>
            <person name="van de Geest H.C."/>
            <person name="Bonants P.J.M."/>
            <person name="Smith D.S."/>
            <person name="Levesque C.A."/>
            <person name="van der Lee T.A.J."/>
        </authorList>
    </citation>
    <scope>NUCLEOTIDE SEQUENCE [LARGE SCALE GENOMIC DNA]</scope>
    <source>
        <strain evidence="2 3">CBS 675.73</strain>
    </source>
</reference>
<dbReference type="AlphaFoldDB" id="A0A507CYQ3"/>
<dbReference type="InterPro" id="IPR043502">
    <property type="entry name" value="DNA/RNA_pol_sf"/>
</dbReference>
<keyword evidence="2" id="KW-0239">DNA-directed DNA polymerase</keyword>
<name>A0A507CYQ3_9FUNG</name>